<feature type="compositionally biased region" description="Low complexity" evidence="1">
    <location>
        <begin position="57"/>
        <end position="71"/>
    </location>
</feature>
<feature type="transmembrane region" description="Helical" evidence="2">
    <location>
        <begin position="298"/>
        <end position="316"/>
    </location>
</feature>
<keyword evidence="2" id="KW-0812">Transmembrane</keyword>
<feature type="transmembrane region" description="Helical" evidence="2">
    <location>
        <begin position="810"/>
        <end position="830"/>
    </location>
</feature>
<feature type="transmembrane region" description="Helical" evidence="2">
    <location>
        <begin position="543"/>
        <end position="567"/>
    </location>
</feature>
<feature type="transmembrane region" description="Helical" evidence="2">
    <location>
        <begin position="168"/>
        <end position="189"/>
    </location>
</feature>
<feature type="transmembrane region" description="Helical" evidence="2">
    <location>
        <begin position="519"/>
        <end position="537"/>
    </location>
</feature>
<feature type="transmembrane region" description="Helical" evidence="2">
    <location>
        <begin position="140"/>
        <end position="161"/>
    </location>
</feature>
<evidence type="ECO:0000256" key="2">
    <source>
        <dbReference type="SAM" id="Phobius"/>
    </source>
</evidence>
<protein>
    <submittedName>
        <fullName evidence="3">Putative membrane protein</fullName>
    </submittedName>
</protein>
<feature type="transmembrane region" description="Helical" evidence="2">
    <location>
        <begin position="228"/>
        <end position="261"/>
    </location>
</feature>
<feature type="transmembrane region" description="Helical" evidence="2">
    <location>
        <begin position="494"/>
        <end position="512"/>
    </location>
</feature>
<feature type="region of interest" description="Disordered" evidence="1">
    <location>
        <begin position="57"/>
        <end position="84"/>
    </location>
</feature>
<name>A0A4R2L0Z4_9GAMM</name>
<accession>A0A4R2L0Z4</accession>
<dbReference type="InterPro" id="IPR019286">
    <property type="entry name" value="DUF2339_TM"/>
</dbReference>
<feature type="transmembrane region" description="Helical" evidence="2">
    <location>
        <begin position="273"/>
        <end position="291"/>
    </location>
</feature>
<feature type="transmembrane region" description="Helical" evidence="2">
    <location>
        <begin position="605"/>
        <end position="623"/>
    </location>
</feature>
<feature type="transmembrane region" description="Helical" evidence="2">
    <location>
        <begin position="383"/>
        <end position="401"/>
    </location>
</feature>
<feature type="transmembrane region" description="Helical" evidence="2">
    <location>
        <begin position="413"/>
        <end position="430"/>
    </location>
</feature>
<dbReference type="AlphaFoldDB" id="A0A4R2L0Z4"/>
<reference evidence="3 4" key="1">
    <citation type="submission" date="2019-03" db="EMBL/GenBank/DDBJ databases">
        <title>Genomic Encyclopedia of Type Strains, Phase IV (KMG-IV): sequencing the most valuable type-strain genomes for metagenomic binning, comparative biology and taxonomic classification.</title>
        <authorList>
            <person name="Goeker M."/>
        </authorList>
    </citation>
    <scope>NUCLEOTIDE SEQUENCE [LARGE SCALE GENOMIC DNA]</scope>
    <source>
        <strain evidence="3 4">DSM 25287</strain>
    </source>
</reference>
<feature type="transmembrane region" description="Helical" evidence="2">
    <location>
        <begin position="867"/>
        <end position="884"/>
    </location>
</feature>
<evidence type="ECO:0000256" key="1">
    <source>
        <dbReference type="SAM" id="MobiDB-lite"/>
    </source>
</evidence>
<dbReference type="RefSeq" id="WP_132545019.1">
    <property type="nucleotide sequence ID" value="NZ_SLWY01000022.1"/>
</dbReference>
<feature type="transmembrane region" description="Helical" evidence="2">
    <location>
        <begin position="770"/>
        <end position="790"/>
    </location>
</feature>
<keyword evidence="2" id="KW-0472">Membrane</keyword>
<feature type="transmembrane region" description="Helical" evidence="2">
    <location>
        <begin position="837"/>
        <end position="855"/>
    </location>
</feature>
<feature type="transmembrane region" description="Helical" evidence="2">
    <location>
        <begin position="739"/>
        <end position="758"/>
    </location>
</feature>
<dbReference type="Pfam" id="PF10101">
    <property type="entry name" value="DUF2339"/>
    <property type="match status" value="1"/>
</dbReference>
<keyword evidence="4" id="KW-1185">Reference proteome</keyword>
<dbReference type="PANTHER" id="PTHR38434:SF1">
    <property type="entry name" value="BLL2549 PROTEIN"/>
    <property type="match status" value="1"/>
</dbReference>
<evidence type="ECO:0000313" key="4">
    <source>
        <dbReference type="Proteomes" id="UP000295765"/>
    </source>
</evidence>
<feature type="transmembrane region" description="Helical" evidence="2">
    <location>
        <begin position="666"/>
        <end position="687"/>
    </location>
</feature>
<feature type="transmembrane region" description="Helical" evidence="2">
    <location>
        <begin position="195"/>
        <end position="216"/>
    </location>
</feature>
<organism evidence="3 4">
    <name type="scientific">Plasticicumulans lactativorans</name>
    <dbReference type="NCBI Taxonomy" id="1133106"/>
    <lineage>
        <taxon>Bacteria</taxon>
        <taxon>Pseudomonadati</taxon>
        <taxon>Pseudomonadota</taxon>
        <taxon>Gammaproteobacteria</taxon>
        <taxon>Candidatus Competibacteraceae</taxon>
        <taxon>Plasticicumulans</taxon>
    </lineage>
</organism>
<sequence length="903" mass="93370">MGFGYWLLTALLVVVGLGVGDAEGAPLLGALLGALLGVHLDLRARLGALERRLAASAPTPRAAPTPAAADAAPPPASLPDAAPTVATAAAAEPAPAPAPAAMPAAAVADPWQGAAAAPAGPGPAERLVGIAWGWLSGGNALVRVGLLVLFFGVAFLLRYVAEHTQLSIAWRLAGVAAGGLALLGLGWRLRTRRPAYALSLQGGGIGIVYLTLFAAMQFYGLLDAGPTFVVLVACTAAAGALGVVQNAQALVLLAAVGGFLAPVLVSTGAGDHVVLFGYYLVLDLGILAVAWFRAWRGLNLVGFAFTFVIGALWGGLRYRPELLASTEPFLVAFFGLYTAVAVLYALRQPPARLGWVDGTLVFGVPVVAFPLQAALVAHVDDGMAWSALAIGAFYALLQAGLRRRPGLGLLAECYLALAVAFATVAIPLGLDSGSSAPLWALEGAALVWVGARQQRWPVWAFGLLVQAGAGVLRLDEWLRSSLHTSSLPFFDQPTLSDGLLAVAGVASACWLWRARPRHAPVALMPAALAWGLAWWFAAGAREGLLLAPLAQGAAWWPGFLALGVGLASALHGRLRWHALLAPLWLHLPLLAATLAWLTFDAAHPLARGGALGWPLALAAYVLALRRLDAAPPPRLAWLHAGGLWLVVALFGAELPYQVGETAGLAAAWPLASLGAWLAAVTAALAAYRGTRWPFAAHAPAYRGIGLAPLPVALVLWWLASLPNPAAAPPLPWLPLLNPLELAVLAMLAALAVWRRAVVEGAVPCPAPLRPWLGHALAALAFISGNATLLRAVHHYAGVAYDAGALWQSRLAQAAVAVAWALAGVALMLVAARRARRAAWLAGAGLLGAVVLKLFAVDLSGRDTLERIVAFLAVGALLLLVGWFAPVPPRAAAAGDDDGRGAHP</sequence>
<gene>
    <name evidence="3" type="ORF">EV699_12215</name>
</gene>
<dbReference type="PANTHER" id="PTHR38434">
    <property type="entry name" value="BLL2549 PROTEIN"/>
    <property type="match status" value="1"/>
</dbReference>
<feature type="transmembrane region" description="Helical" evidence="2">
    <location>
        <begin position="328"/>
        <end position="346"/>
    </location>
</feature>
<dbReference type="EMBL" id="SLWY01000022">
    <property type="protein sequence ID" value="TCO78847.1"/>
    <property type="molecule type" value="Genomic_DNA"/>
</dbReference>
<dbReference type="PIRSF" id="PIRSF035905">
    <property type="entry name" value="UCP035905_mp"/>
    <property type="match status" value="1"/>
</dbReference>
<feature type="transmembrane region" description="Helical" evidence="2">
    <location>
        <begin position="358"/>
        <end position="377"/>
    </location>
</feature>
<feature type="transmembrane region" description="Helical" evidence="2">
    <location>
        <begin position="635"/>
        <end position="654"/>
    </location>
</feature>
<feature type="transmembrane region" description="Helical" evidence="2">
    <location>
        <begin position="699"/>
        <end position="719"/>
    </location>
</feature>
<comment type="caution">
    <text evidence="3">The sequence shown here is derived from an EMBL/GenBank/DDBJ whole genome shotgun (WGS) entry which is preliminary data.</text>
</comment>
<keyword evidence="2" id="KW-1133">Transmembrane helix</keyword>
<feature type="transmembrane region" description="Helical" evidence="2">
    <location>
        <begin position="579"/>
        <end position="599"/>
    </location>
</feature>
<proteinExistence type="predicted"/>
<evidence type="ECO:0000313" key="3">
    <source>
        <dbReference type="EMBL" id="TCO78847.1"/>
    </source>
</evidence>
<dbReference type="Proteomes" id="UP000295765">
    <property type="component" value="Unassembled WGS sequence"/>
</dbReference>
<dbReference type="OrthoDB" id="207428at2"/>
<dbReference type="InterPro" id="IPR014600">
    <property type="entry name" value="UCP035905_mem"/>
</dbReference>